<proteinExistence type="predicted"/>
<name>A0A9D6L5M4_UNCEI</name>
<dbReference type="Pfam" id="PF03609">
    <property type="entry name" value="EII-Sor"/>
    <property type="match status" value="1"/>
</dbReference>
<feature type="transmembrane region" description="Helical" evidence="9">
    <location>
        <begin position="72"/>
        <end position="94"/>
    </location>
</feature>
<feature type="transmembrane region" description="Helical" evidence="9">
    <location>
        <begin position="191"/>
        <end position="209"/>
    </location>
</feature>
<keyword evidence="3" id="KW-1003">Cell membrane</keyword>
<keyword evidence="7 9" id="KW-1133">Transmembrane helix</keyword>
<comment type="caution">
    <text evidence="10">The sequence shown here is derived from an EMBL/GenBank/DDBJ whole genome shotgun (WGS) entry which is preliminary data.</text>
</comment>
<sequence length="235" mass="24432">MIERFLLTLILGGIAALDATPIAQTMLSQPLVTGTLLAVVWGDWRTALETAVVLLVLAATTAPIGSRTAEDYAVGGVVGVGTAVALAAGRPFAFTQDACALTGVMVGLLCATIGVVPLKWQRRRNESLARWCEERLRSGDGAALVSAHRAAIVLAFAVGVAYCAACLGAAVWGLNAFVGAESLKLGHAWRLAQPLWLGIGLAQALHAFVQRRLSRVAVFGAALIAAWLVLIVGTP</sequence>
<organism evidence="10 11">
    <name type="scientific">Eiseniibacteriota bacterium</name>
    <dbReference type="NCBI Taxonomy" id="2212470"/>
    <lineage>
        <taxon>Bacteria</taxon>
        <taxon>Candidatus Eiseniibacteriota</taxon>
    </lineage>
</organism>
<reference evidence="10" key="1">
    <citation type="submission" date="2020-07" db="EMBL/GenBank/DDBJ databases">
        <title>Huge and variable diversity of episymbiotic CPR bacteria and DPANN archaea in groundwater ecosystems.</title>
        <authorList>
            <person name="He C.Y."/>
            <person name="Keren R."/>
            <person name="Whittaker M."/>
            <person name="Farag I.F."/>
            <person name="Doudna J."/>
            <person name="Cate J.H.D."/>
            <person name="Banfield J.F."/>
        </authorList>
    </citation>
    <scope>NUCLEOTIDE SEQUENCE</scope>
    <source>
        <strain evidence="10">NC_groundwater_928_Pr1_S-0.2um_72_17</strain>
    </source>
</reference>
<feature type="transmembrane region" description="Helical" evidence="9">
    <location>
        <begin position="216"/>
        <end position="234"/>
    </location>
</feature>
<keyword evidence="6 9" id="KW-0812">Transmembrane</keyword>
<keyword evidence="5" id="KW-0598">Phosphotransferase system</keyword>
<keyword evidence="4 10" id="KW-0762">Sugar transport</keyword>
<evidence type="ECO:0000313" key="11">
    <source>
        <dbReference type="Proteomes" id="UP000807850"/>
    </source>
</evidence>
<feature type="transmembrane region" description="Helical" evidence="9">
    <location>
        <begin position="44"/>
        <end position="65"/>
    </location>
</feature>
<dbReference type="EMBL" id="JACQAY010000108">
    <property type="protein sequence ID" value="MBI3539338.1"/>
    <property type="molecule type" value="Genomic_DNA"/>
</dbReference>
<dbReference type="Proteomes" id="UP000807850">
    <property type="component" value="Unassembled WGS sequence"/>
</dbReference>
<dbReference type="InterPro" id="IPR004700">
    <property type="entry name" value="PTS_IIC_man"/>
</dbReference>
<keyword evidence="2" id="KW-0813">Transport</keyword>
<evidence type="ECO:0000256" key="2">
    <source>
        <dbReference type="ARBA" id="ARBA00022448"/>
    </source>
</evidence>
<dbReference type="AlphaFoldDB" id="A0A9D6L5M4"/>
<evidence type="ECO:0000256" key="6">
    <source>
        <dbReference type="ARBA" id="ARBA00022692"/>
    </source>
</evidence>
<accession>A0A9D6L5M4</accession>
<evidence type="ECO:0000256" key="9">
    <source>
        <dbReference type="SAM" id="Phobius"/>
    </source>
</evidence>
<gene>
    <name evidence="10" type="ORF">HY076_03595</name>
</gene>
<evidence type="ECO:0000256" key="1">
    <source>
        <dbReference type="ARBA" id="ARBA00004651"/>
    </source>
</evidence>
<dbReference type="GO" id="GO:0005886">
    <property type="term" value="C:plasma membrane"/>
    <property type="evidence" value="ECO:0007669"/>
    <property type="project" value="UniProtKB-SubCell"/>
</dbReference>
<evidence type="ECO:0000256" key="4">
    <source>
        <dbReference type="ARBA" id="ARBA00022597"/>
    </source>
</evidence>
<evidence type="ECO:0000256" key="5">
    <source>
        <dbReference type="ARBA" id="ARBA00022683"/>
    </source>
</evidence>
<dbReference type="GO" id="GO:0009401">
    <property type="term" value="P:phosphoenolpyruvate-dependent sugar phosphotransferase system"/>
    <property type="evidence" value="ECO:0007669"/>
    <property type="project" value="UniProtKB-KW"/>
</dbReference>
<evidence type="ECO:0000256" key="8">
    <source>
        <dbReference type="ARBA" id="ARBA00023136"/>
    </source>
</evidence>
<feature type="transmembrane region" description="Helical" evidence="9">
    <location>
        <begin position="100"/>
        <end position="120"/>
    </location>
</feature>
<protein>
    <submittedName>
        <fullName evidence="10">PTS sugar transporter subunit IIC</fullName>
    </submittedName>
</protein>
<evidence type="ECO:0000256" key="7">
    <source>
        <dbReference type="ARBA" id="ARBA00022989"/>
    </source>
</evidence>
<keyword evidence="8 9" id="KW-0472">Membrane</keyword>
<evidence type="ECO:0000313" key="10">
    <source>
        <dbReference type="EMBL" id="MBI3539338.1"/>
    </source>
</evidence>
<evidence type="ECO:0000256" key="3">
    <source>
        <dbReference type="ARBA" id="ARBA00022475"/>
    </source>
</evidence>
<comment type="subcellular location">
    <subcellularLocation>
        <location evidence="1">Cell membrane</location>
        <topology evidence="1">Multi-pass membrane protein</topology>
    </subcellularLocation>
</comment>
<feature type="transmembrane region" description="Helical" evidence="9">
    <location>
        <begin position="150"/>
        <end position="171"/>
    </location>
</feature>